<dbReference type="EMBL" id="SAUW01000001">
    <property type="protein sequence ID" value="RWR15425.1"/>
    <property type="molecule type" value="Genomic_DNA"/>
</dbReference>
<organism evidence="3 4">
    <name type="scientific">Paenirhodobacter populi</name>
    <dbReference type="NCBI Taxonomy" id="2306993"/>
    <lineage>
        <taxon>Bacteria</taxon>
        <taxon>Pseudomonadati</taxon>
        <taxon>Pseudomonadota</taxon>
        <taxon>Alphaproteobacteria</taxon>
        <taxon>Rhodobacterales</taxon>
        <taxon>Rhodobacter group</taxon>
        <taxon>Paenirhodobacter</taxon>
    </lineage>
</organism>
<dbReference type="CDD" id="cd00130">
    <property type="entry name" value="PAS"/>
    <property type="match status" value="1"/>
</dbReference>
<dbReference type="Proteomes" id="UP000285710">
    <property type="component" value="Unassembled WGS sequence"/>
</dbReference>
<sequence length="325" mass="35183">MLTSPVAADHHAGMIRRVAMSSAPSRSALAASWSRSLLHHGLEPECRRRPERLSSAALRDRREAARTLLRVATPILDRLAGVVTETGSALMLGLADGLIVEERLRDADRPMFGEVGLTTGARWSEADEGTNGIGTALAERRAMVIWRDQHFHNRNLALTCMSAPIEAPDGGNAGVIDISSCRRDLSEGQARLIALTVQDAAIRIGSELFRLAHPDARLVTLATDPHSGPCLIAVDDSDLIVSCNRAARRMLRLSAEDIARHPPFTDLMRQGRARGDIAGAVRSEVVRALKRSGGNVTLAARDLRIGRSTLYRKIKSLGLTGHLKS</sequence>
<dbReference type="InterPro" id="IPR002197">
    <property type="entry name" value="HTH_Fis"/>
</dbReference>
<dbReference type="SUPFAM" id="SSF55785">
    <property type="entry name" value="PYP-like sensor domain (PAS domain)"/>
    <property type="match status" value="1"/>
</dbReference>
<dbReference type="GO" id="GO:0043565">
    <property type="term" value="F:sequence-specific DNA binding"/>
    <property type="evidence" value="ECO:0007669"/>
    <property type="project" value="InterPro"/>
</dbReference>
<gene>
    <name evidence="3" type="ORF">D2T33_00680</name>
</gene>
<accession>A0A443J524</accession>
<dbReference type="InterPro" id="IPR035965">
    <property type="entry name" value="PAS-like_dom_sf"/>
</dbReference>
<dbReference type="Pfam" id="PF01590">
    <property type="entry name" value="GAF"/>
    <property type="match status" value="1"/>
</dbReference>
<dbReference type="AlphaFoldDB" id="A0A443J524"/>
<dbReference type="Pfam" id="PF02954">
    <property type="entry name" value="HTH_8"/>
    <property type="match status" value="1"/>
</dbReference>
<feature type="domain" description="GAF" evidence="1">
    <location>
        <begin position="70"/>
        <end position="204"/>
    </location>
</feature>
<keyword evidence="4" id="KW-1185">Reference proteome</keyword>
<dbReference type="InterPro" id="IPR009057">
    <property type="entry name" value="Homeodomain-like_sf"/>
</dbReference>
<dbReference type="InterPro" id="IPR003018">
    <property type="entry name" value="GAF"/>
</dbReference>
<evidence type="ECO:0000259" key="2">
    <source>
        <dbReference type="Pfam" id="PF02954"/>
    </source>
</evidence>
<reference evidence="3 4" key="2">
    <citation type="submission" date="2019-01" db="EMBL/GenBank/DDBJ databases">
        <authorList>
            <person name="Li Y."/>
        </authorList>
    </citation>
    <scope>NUCLEOTIDE SEQUENCE [LARGE SCALE GENOMIC DNA]</scope>
    <source>
        <strain evidence="3 4">2D-5</strain>
    </source>
</reference>
<dbReference type="Gene3D" id="1.10.10.60">
    <property type="entry name" value="Homeodomain-like"/>
    <property type="match status" value="1"/>
</dbReference>
<dbReference type="SUPFAM" id="SSF46689">
    <property type="entry name" value="Homeodomain-like"/>
    <property type="match status" value="1"/>
</dbReference>
<name>A0A443J524_9RHOB</name>
<proteinExistence type="predicted"/>
<dbReference type="Gene3D" id="3.30.450.40">
    <property type="match status" value="1"/>
</dbReference>
<dbReference type="PRINTS" id="PR01590">
    <property type="entry name" value="HTHFIS"/>
</dbReference>
<dbReference type="InterPro" id="IPR000014">
    <property type="entry name" value="PAS"/>
</dbReference>
<protein>
    <submittedName>
        <fullName evidence="3">GAF domain-containing protein</fullName>
    </submittedName>
</protein>
<feature type="domain" description="DNA binding HTH" evidence="2">
    <location>
        <begin position="286"/>
        <end position="315"/>
    </location>
</feature>
<evidence type="ECO:0000313" key="3">
    <source>
        <dbReference type="EMBL" id="RWR15425.1"/>
    </source>
</evidence>
<reference evidence="3 4" key="1">
    <citation type="submission" date="2019-01" db="EMBL/GenBank/DDBJ databases">
        <title>Sinorhodobacter populi sp. nov. isolated from the symptomatic bark tissue of Populus euramericana canker.</title>
        <authorList>
            <person name="Xu G."/>
        </authorList>
    </citation>
    <scope>NUCLEOTIDE SEQUENCE [LARGE SCALE GENOMIC DNA]</scope>
    <source>
        <strain evidence="3 4">2D-5</strain>
    </source>
</reference>
<dbReference type="SUPFAM" id="SSF55781">
    <property type="entry name" value="GAF domain-like"/>
    <property type="match status" value="1"/>
</dbReference>
<dbReference type="InterPro" id="IPR029016">
    <property type="entry name" value="GAF-like_dom_sf"/>
</dbReference>
<evidence type="ECO:0000313" key="4">
    <source>
        <dbReference type="Proteomes" id="UP000285710"/>
    </source>
</evidence>
<comment type="caution">
    <text evidence="3">The sequence shown here is derived from an EMBL/GenBank/DDBJ whole genome shotgun (WGS) entry which is preliminary data.</text>
</comment>
<evidence type="ECO:0000259" key="1">
    <source>
        <dbReference type="Pfam" id="PF01590"/>
    </source>
</evidence>